<dbReference type="AlphaFoldDB" id="A0A8S1A9V2"/>
<gene>
    <name evidence="2" type="ORF">APLA_LOCUS10221</name>
    <name evidence="3" type="ORF">APLA_LOCUS9419</name>
</gene>
<organism evidence="3 4">
    <name type="scientific">Arctia plantaginis</name>
    <name type="common">Wood tiger moth</name>
    <name type="synonym">Phalaena plantaginis</name>
    <dbReference type="NCBI Taxonomy" id="874455"/>
    <lineage>
        <taxon>Eukaryota</taxon>
        <taxon>Metazoa</taxon>
        <taxon>Ecdysozoa</taxon>
        <taxon>Arthropoda</taxon>
        <taxon>Hexapoda</taxon>
        <taxon>Insecta</taxon>
        <taxon>Pterygota</taxon>
        <taxon>Neoptera</taxon>
        <taxon>Endopterygota</taxon>
        <taxon>Lepidoptera</taxon>
        <taxon>Glossata</taxon>
        <taxon>Ditrysia</taxon>
        <taxon>Noctuoidea</taxon>
        <taxon>Erebidae</taxon>
        <taxon>Arctiinae</taxon>
        <taxon>Arctia</taxon>
    </lineage>
</organism>
<keyword evidence="1" id="KW-0732">Signal</keyword>
<dbReference type="EMBL" id="CADEBC010000519">
    <property type="protein sequence ID" value="CAB3243273.1"/>
    <property type="molecule type" value="Genomic_DNA"/>
</dbReference>
<evidence type="ECO:0000313" key="2">
    <source>
        <dbReference type="EMBL" id="CAB3243095.1"/>
    </source>
</evidence>
<comment type="caution">
    <text evidence="3">The sequence shown here is derived from an EMBL/GenBank/DDBJ whole genome shotgun (WGS) entry which is preliminary data.</text>
</comment>
<feature type="chain" id="PRO_5036434334" evidence="1">
    <location>
        <begin position="21"/>
        <end position="79"/>
    </location>
</feature>
<dbReference type="EMBL" id="CADEBD010000314">
    <property type="protein sequence ID" value="CAB3243095.1"/>
    <property type="molecule type" value="Genomic_DNA"/>
</dbReference>
<proteinExistence type="predicted"/>
<evidence type="ECO:0000313" key="5">
    <source>
        <dbReference type="Proteomes" id="UP000494256"/>
    </source>
</evidence>
<reference evidence="4 5" key="1">
    <citation type="submission" date="2020-04" db="EMBL/GenBank/DDBJ databases">
        <authorList>
            <person name="Wallbank WR R."/>
            <person name="Pardo Diaz C."/>
            <person name="Kozak K."/>
            <person name="Martin S."/>
            <person name="Jiggins C."/>
            <person name="Moest M."/>
            <person name="Warren A I."/>
            <person name="Byers J.R.P. K."/>
            <person name="Montejo-Kovacevich G."/>
            <person name="Yen C E."/>
        </authorList>
    </citation>
    <scope>NUCLEOTIDE SEQUENCE [LARGE SCALE GENOMIC DNA]</scope>
</reference>
<protein>
    <submittedName>
        <fullName evidence="3">Uncharacterized protein</fullName>
    </submittedName>
</protein>
<dbReference type="OrthoDB" id="6086265at2759"/>
<dbReference type="Proteomes" id="UP000494106">
    <property type="component" value="Unassembled WGS sequence"/>
</dbReference>
<accession>A0A8S1A9V2</accession>
<sequence>MRSCAIILFVVLVFLKHSFATCPSGEYNPGPDCAFEEICGLPTSHSARDHYCDCWCMPPLIRDTISNLCVTECPEVLPP</sequence>
<evidence type="ECO:0000313" key="4">
    <source>
        <dbReference type="Proteomes" id="UP000494106"/>
    </source>
</evidence>
<name>A0A8S1A9V2_ARCPL</name>
<feature type="signal peptide" evidence="1">
    <location>
        <begin position="1"/>
        <end position="20"/>
    </location>
</feature>
<keyword evidence="4" id="KW-1185">Reference proteome</keyword>
<evidence type="ECO:0000313" key="3">
    <source>
        <dbReference type="EMBL" id="CAB3243273.1"/>
    </source>
</evidence>
<dbReference type="Proteomes" id="UP000494256">
    <property type="component" value="Unassembled WGS sequence"/>
</dbReference>
<evidence type="ECO:0000256" key="1">
    <source>
        <dbReference type="SAM" id="SignalP"/>
    </source>
</evidence>